<evidence type="ECO:0000256" key="2">
    <source>
        <dbReference type="ARBA" id="ARBA00022676"/>
    </source>
</evidence>
<sequence length="289" mass="33928">MMNHTAIIIVTFNPSSEDLQHIRNLSASCEGYIVDNSPSPILQQKEIGKMNYNWMKGNKGIGEAQEYALIQVLAQGVYTYVVFLDQDSRIDAEYVRMMVSEYERVLQENPNLGILGPTILNATQQEEYHSYIRKKQYQGDGFLRKENIISSGSCISCKVLEKIGFPDSRLFLDYVDSEWCWRAHKRGFICGQTDRCQLSHQIGIKTIHLGVMQDILSAPKRYYYQYRNFLWLLHVKYVPRYWKLTNAVKLLLRPFYLPFVTSHITPYYIYMLRGVWDGITQYKKYKNHK</sequence>
<evidence type="ECO:0000313" key="4">
    <source>
        <dbReference type="EMBL" id="MQP13252.1"/>
    </source>
</evidence>
<proteinExistence type="inferred from homology"/>
<comment type="caution">
    <text evidence="4">The sequence shown here is derived from an EMBL/GenBank/DDBJ whole genome shotgun (WGS) entry which is preliminary data.</text>
</comment>
<reference evidence="4 5" key="1">
    <citation type="submission" date="2019-09" db="EMBL/GenBank/DDBJ databases">
        <title>Distinct polysaccharide growth profiles of human intestinal Prevotella copri isolates.</title>
        <authorList>
            <person name="Fehlner-Peach H."/>
            <person name="Magnabosco C."/>
            <person name="Raghavan V."/>
            <person name="Scher J.U."/>
            <person name="Tett A."/>
            <person name="Cox L.M."/>
            <person name="Gottsegen C."/>
            <person name="Watters A."/>
            <person name="Wiltshire- Gordon J.D."/>
            <person name="Segata N."/>
            <person name="Bonneau R."/>
            <person name="Littman D.R."/>
        </authorList>
    </citation>
    <scope>NUCLEOTIDE SEQUENCE [LARGE SCALE GENOMIC DNA]</scope>
    <source>
        <strain evidence="5">iAA917</strain>
    </source>
</reference>
<evidence type="ECO:0000313" key="5">
    <source>
        <dbReference type="Proteomes" id="UP000477980"/>
    </source>
</evidence>
<dbReference type="AlphaFoldDB" id="A0A6G1VJQ5"/>
<dbReference type="PANTHER" id="PTHR43179">
    <property type="entry name" value="RHAMNOSYLTRANSFERASE WBBL"/>
    <property type="match status" value="1"/>
</dbReference>
<comment type="similarity">
    <text evidence="1">Belongs to the glycosyltransferase 2 family.</text>
</comment>
<name>A0A6G1VJQ5_9BACT</name>
<organism evidence="4 5">
    <name type="scientific">Segatella copri</name>
    <dbReference type="NCBI Taxonomy" id="165179"/>
    <lineage>
        <taxon>Bacteria</taxon>
        <taxon>Pseudomonadati</taxon>
        <taxon>Bacteroidota</taxon>
        <taxon>Bacteroidia</taxon>
        <taxon>Bacteroidales</taxon>
        <taxon>Prevotellaceae</taxon>
        <taxon>Segatella</taxon>
    </lineage>
</organism>
<dbReference type="GO" id="GO:0016757">
    <property type="term" value="F:glycosyltransferase activity"/>
    <property type="evidence" value="ECO:0007669"/>
    <property type="project" value="UniProtKB-KW"/>
</dbReference>
<dbReference type="InterPro" id="IPR029044">
    <property type="entry name" value="Nucleotide-diphossugar_trans"/>
</dbReference>
<dbReference type="EMBL" id="VZAH01000020">
    <property type="protein sequence ID" value="MQP13252.1"/>
    <property type="molecule type" value="Genomic_DNA"/>
</dbReference>
<dbReference type="Gene3D" id="3.90.550.10">
    <property type="entry name" value="Spore Coat Polysaccharide Biosynthesis Protein SpsA, Chain A"/>
    <property type="match status" value="1"/>
</dbReference>
<gene>
    <name evidence="4" type="ORF">F7D25_02250</name>
</gene>
<evidence type="ECO:0000256" key="3">
    <source>
        <dbReference type="ARBA" id="ARBA00022679"/>
    </source>
</evidence>
<accession>A0A6G1VJQ5</accession>
<keyword evidence="3" id="KW-0808">Transferase</keyword>
<keyword evidence="2" id="KW-0328">Glycosyltransferase</keyword>
<evidence type="ECO:0000256" key="1">
    <source>
        <dbReference type="ARBA" id="ARBA00006739"/>
    </source>
</evidence>
<dbReference type="PANTHER" id="PTHR43179:SF12">
    <property type="entry name" value="GALACTOFURANOSYLTRANSFERASE GLFT2"/>
    <property type="match status" value="1"/>
</dbReference>
<dbReference type="OrthoDB" id="9771846at2"/>
<protein>
    <submittedName>
        <fullName evidence="4">Uncharacterized protein</fullName>
    </submittedName>
</protein>
<dbReference type="Proteomes" id="UP000477980">
    <property type="component" value="Unassembled WGS sequence"/>
</dbReference>
<dbReference type="RefSeq" id="WP_153090361.1">
    <property type="nucleotide sequence ID" value="NZ_VZAH01000020.1"/>
</dbReference>
<dbReference type="SUPFAM" id="SSF53448">
    <property type="entry name" value="Nucleotide-diphospho-sugar transferases"/>
    <property type="match status" value="1"/>
</dbReference>